<keyword evidence="7" id="KW-1185">Reference proteome</keyword>
<accession>A0A4P7GP57</accession>
<dbReference type="EMBL" id="CP038267">
    <property type="protein sequence ID" value="QBR94016.1"/>
    <property type="molecule type" value="Genomic_DNA"/>
</dbReference>
<feature type="transmembrane region" description="Helical" evidence="5">
    <location>
        <begin position="23"/>
        <end position="55"/>
    </location>
</feature>
<evidence type="ECO:0000256" key="5">
    <source>
        <dbReference type="SAM" id="Phobius"/>
    </source>
</evidence>
<dbReference type="AlphaFoldDB" id="A0A4P7GP57"/>
<dbReference type="KEGG" id="noy:EXE57_18295"/>
<dbReference type="PANTHER" id="PTHR33514">
    <property type="entry name" value="PROTEIN ABCI12, CHLOROPLASTIC"/>
    <property type="match status" value="1"/>
</dbReference>
<gene>
    <name evidence="6" type="ORF">EXE57_18295</name>
</gene>
<dbReference type="Proteomes" id="UP000294894">
    <property type="component" value="Chromosome"/>
</dbReference>
<keyword evidence="2 5" id="KW-0812">Transmembrane</keyword>
<evidence type="ECO:0000256" key="4">
    <source>
        <dbReference type="ARBA" id="ARBA00023136"/>
    </source>
</evidence>
<keyword evidence="3 5" id="KW-1133">Transmembrane helix</keyword>
<evidence type="ECO:0000313" key="7">
    <source>
        <dbReference type="Proteomes" id="UP000294894"/>
    </source>
</evidence>
<organism evidence="6 7">
    <name type="scientific">Nocardioides euryhalodurans</name>
    <dbReference type="NCBI Taxonomy" id="2518370"/>
    <lineage>
        <taxon>Bacteria</taxon>
        <taxon>Bacillati</taxon>
        <taxon>Actinomycetota</taxon>
        <taxon>Actinomycetes</taxon>
        <taxon>Propionibacteriales</taxon>
        <taxon>Nocardioidaceae</taxon>
        <taxon>Nocardioides</taxon>
    </lineage>
</organism>
<name>A0A4P7GP57_9ACTN</name>
<dbReference type="RefSeq" id="WP_135080013.1">
    <property type="nucleotide sequence ID" value="NZ_CP038267.1"/>
</dbReference>
<evidence type="ECO:0000313" key="6">
    <source>
        <dbReference type="EMBL" id="QBR94016.1"/>
    </source>
</evidence>
<dbReference type="CDD" id="cd16914">
    <property type="entry name" value="EcfT"/>
    <property type="match status" value="1"/>
</dbReference>
<protein>
    <submittedName>
        <fullName evidence="6">Energy-coupling factor transporter transmembrane protein EcfT</fullName>
    </submittedName>
</protein>
<comment type="subcellular location">
    <subcellularLocation>
        <location evidence="1">Membrane</location>
        <topology evidence="1">Multi-pass membrane protein</topology>
    </subcellularLocation>
</comment>
<proteinExistence type="predicted"/>
<dbReference type="OrthoDB" id="509049at2"/>
<reference evidence="6 7" key="1">
    <citation type="submission" date="2019-03" db="EMBL/GenBank/DDBJ databases">
        <title>Three New Species of Nocardioides, Nocardioides euryhalodurans sp. nov., Nocardioides seonyuensis sp. nov. and Nocardioides eburneoflavus sp. nov., Iolated from Soil.</title>
        <authorList>
            <person name="Roh S.G."/>
            <person name="Lee C."/>
            <person name="Kim M.-K."/>
            <person name="Kim S.B."/>
        </authorList>
    </citation>
    <scope>NUCLEOTIDE SEQUENCE [LARGE SCALE GENOMIC DNA]</scope>
    <source>
        <strain evidence="6 7">MMS17-SY117</strain>
    </source>
</reference>
<sequence>MSLLGLHQPGTTWLHRLPASAKLLGLFVAGVVVVVLRGPLTALVALAAAVAVLAWSGAGLRVLLRTLRGLLLVVVLVGAYSAWAQGWERAVELVADLLALVLLATVLTVTTPIDEVLDTVTRGLGPLRRCGVDPERVGLAFALMIRAVPTTLDLARQTREAAVARGLQRDPRARLVPLVVRSVAHARATGDALDARGIGD</sequence>
<dbReference type="InterPro" id="IPR003339">
    <property type="entry name" value="ABC/ECF_trnsptr_transmembrane"/>
</dbReference>
<evidence type="ECO:0000256" key="1">
    <source>
        <dbReference type="ARBA" id="ARBA00004141"/>
    </source>
</evidence>
<dbReference type="PANTHER" id="PTHR33514:SF13">
    <property type="entry name" value="PROTEIN ABCI12, CHLOROPLASTIC"/>
    <property type="match status" value="1"/>
</dbReference>
<dbReference type="Pfam" id="PF02361">
    <property type="entry name" value="CbiQ"/>
    <property type="match status" value="1"/>
</dbReference>
<evidence type="ECO:0000256" key="3">
    <source>
        <dbReference type="ARBA" id="ARBA00022989"/>
    </source>
</evidence>
<evidence type="ECO:0000256" key="2">
    <source>
        <dbReference type="ARBA" id="ARBA00022692"/>
    </source>
</evidence>
<dbReference type="GO" id="GO:0005886">
    <property type="term" value="C:plasma membrane"/>
    <property type="evidence" value="ECO:0007669"/>
    <property type="project" value="TreeGrafter"/>
</dbReference>
<feature type="transmembrane region" description="Helical" evidence="5">
    <location>
        <begin position="67"/>
        <end position="87"/>
    </location>
</feature>
<keyword evidence="4 5" id="KW-0472">Membrane</keyword>